<feature type="region of interest" description="Disordered" evidence="1">
    <location>
        <begin position="106"/>
        <end position="133"/>
    </location>
</feature>
<dbReference type="CDD" id="cd00130">
    <property type="entry name" value="PAS"/>
    <property type="match status" value="1"/>
</dbReference>
<sequence length="133" mass="13894">MTNASSRALLAALPDTVVVADAEGRIAYVNAAVSALLGYRPTDLLGRSLTVLMPERFRNSHGAGFRRFRLTGEGELVGATTQVPALHAGGQEIAIDLTLARLEPTAGTSPTTPWSWPSCGTPAPRSCSSGSCR</sequence>
<dbReference type="SMART" id="SM00091">
    <property type="entry name" value="PAS"/>
    <property type="match status" value="1"/>
</dbReference>
<accession>A0ABZ1B6C6</accession>
<reference evidence="3 4" key="1">
    <citation type="submission" date="2023-12" db="EMBL/GenBank/DDBJ databases">
        <title>Blastococcus brunescens sp. nov., an actonobacterium isolated from sandstone collected in sahara desert.</title>
        <authorList>
            <person name="Gtari M."/>
            <person name="Ghodhbane F."/>
        </authorList>
    </citation>
    <scope>NUCLEOTIDE SEQUENCE [LARGE SCALE GENOMIC DNA]</scope>
    <source>
        <strain evidence="3 4">BMG 8361</strain>
    </source>
</reference>
<dbReference type="Gene3D" id="3.30.450.20">
    <property type="entry name" value="PAS domain"/>
    <property type="match status" value="1"/>
</dbReference>
<dbReference type="NCBIfam" id="TIGR00229">
    <property type="entry name" value="sensory_box"/>
    <property type="match status" value="1"/>
</dbReference>
<dbReference type="EMBL" id="CP141261">
    <property type="protein sequence ID" value="WRL64939.1"/>
    <property type="molecule type" value="Genomic_DNA"/>
</dbReference>
<proteinExistence type="predicted"/>
<dbReference type="SUPFAM" id="SSF55785">
    <property type="entry name" value="PYP-like sensor domain (PAS domain)"/>
    <property type="match status" value="1"/>
</dbReference>
<evidence type="ECO:0000256" key="1">
    <source>
        <dbReference type="SAM" id="MobiDB-lite"/>
    </source>
</evidence>
<evidence type="ECO:0000259" key="2">
    <source>
        <dbReference type="PROSITE" id="PS50112"/>
    </source>
</evidence>
<dbReference type="InterPro" id="IPR013767">
    <property type="entry name" value="PAS_fold"/>
</dbReference>
<feature type="compositionally biased region" description="Polar residues" evidence="1">
    <location>
        <begin position="106"/>
        <end position="115"/>
    </location>
</feature>
<dbReference type="Proteomes" id="UP001324287">
    <property type="component" value="Chromosome"/>
</dbReference>
<feature type="domain" description="PAS" evidence="2">
    <location>
        <begin position="2"/>
        <end position="55"/>
    </location>
</feature>
<name>A0ABZ1B6C6_9ACTN</name>
<protein>
    <submittedName>
        <fullName evidence="3">PAS domain S-box protein</fullName>
    </submittedName>
</protein>
<organism evidence="3 4">
    <name type="scientific">Blastococcus brunescens</name>
    <dbReference type="NCBI Taxonomy" id="1564165"/>
    <lineage>
        <taxon>Bacteria</taxon>
        <taxon>Bacillati</taxon>
        <taxon>Actinomycetota</taxon>
        <taxon>Actinomycetes</taxon>
        <taxon>Geodermatophilales</taxon>
        <taxon>Geodermatophilaceae</taxon>
        <taxon>Blastococcus</taxon>
    </lineage>
</organism>
<evidence type="ECO:0000313" key="4">
    <source>
        <dbReference type="Proteomes" id="UP001324287"/>
    </source>
</evidence>
<dbReference type="Pfam" id="PF00989">
    <property type="entry name" value="PAS"/>
    <property type="match status" value="1"/>
</dbReference>
<dbReference type="InterPro" id="IPR035965">
    <property type="entry name" value="PAS-like_dom_sf"/>
</dbReference>
<dbReference type="InterPro" id="IPR000014">
    <property type="entry name" value="PAS"/>
</dbReference>
<keyword evidence="4" id="KW-1185">Reference proteome</keyword>
<evidence type="ECO:0000313" key="3">
    <source>
        <dbReference type="EMBL" id="WRL64939.1"/>
    </source>
</evidence>
<dbReference type="RefSeq" id="WP_324276263.1">
    <property type="nucleotide sequence ID" value="NZ_CP141261.1"/>
</dbReference>
<gene>
    <name evidence="3" type="ORF">U6N30_04220</name>
</gene>
<dbReference type="PROSITE" id="PS50112">
    <property type="entry name" value="PAS"/>
    <property type="match status" value="1"/>
</dbReference>